<evidence type="ECO:0000259" key="5">
    <source>
        <dbReference type="Pfam" id="PF00171"/>
    </source>
</evidence>
<evidence type="ECO:0000313" key="6">
    <source>
        <dbReference type="EMBL" id="CAE6762932.1"/>
    </source>
</evidence>
<evidence type="ECO:0000313" key="7">
    <source>
        <dbReference type="Proteomes" id="UP000675880"/>
    </source>
</evidence>
<accession>A0ABM8RNJ9</accession>
<keyword evidence="7" id="KW-1185">Reference proteome</keyword>
<dbReference type="CDD" id="cd07147">
    <property type="entry name" value="ALDH_F21_RNP123"/>
    <property type="match status" value="1"/>
</dbReference>
<dbReference type="PROSITE" id="PS00687">
    <property type="entry name" value="ALDEHYDE_DEHYDR_GLU"/>
    <property type="match status" value="1"/>
</dbReference>
<comment type="caution">
    <text evidence="6">The sequence shown here is derived from an EMBL/GenBank/DDBJ whole genome shotgun (WGS) entry which is preliminary data.</text>
</comment>
<organism evidence="6 7">
    <name type="scientific">Nitrospira defluvii</name>
    <dbReference type="NCBI Taxonomy" id="330214"/>
    <lineage>
        <taxon>Bacteria</taxon>
        <taxon>Pseudomonadati</taxon>
        <taxon>Nitrospirota</taxon>
        <taxon>Nitrospiria</taxon>
        <taxon>Nitrospirales</taxon>
        <taxon>Nitrospiraceae</taxon>
        <taxon>Nitrospira</taxon>
    </lineage>
</organism>
<protein>
    <submittedName>
        <fullName evidence="6">Aldehyde-dehydrogenase-like protein y4uC</fullName>
        <ecNumber evidence="6">1.2.1.-</ecNumber>
    </submittedName>
</protein>
<sequence length="421" mass="45105">MRRLSGYARSTLLQKAAQSLQARQEEFARTMTAESGKPVTDARREVGRAIQTFSIAAEEAKRIGGEVVPLDWSPGMETYWGVTRRFPIGPILGITPFNFPLNLVVHKVAPALAAGNAILIKPAPQTPLTSLLLGDVLLQAGVPPGGLNVVPCDNRVAERLVIDPRFKLLSFTGSAPVGWMLKAKCGKKKVVLELGGNAAVIIEPDADLDYAVQRCVTGGFTYAGQTCISVQRIFVHESVAAAFTEHLVARVQALATGDPGDDATVVGPLIDTGAAQRIEGWIEEAVAQGAQLLAGGSRVGPVVRPTVLSHVTAKMNVSCQEVFGPLVTITPYRDFEAALQAVNESDYGLQAGIFTNNIGRIFQAFEQLEVGGVLANEIPTFRADHMPYGGVKDSGIGREGLRYAIEDMTEPKLLVMNLRRP</sequence>
<keyword evidence="2 4" id="KW-0560">Oxidoreductase</keyword>
<comment type="similarity">
    <text evidence="1 4">Belongs to the aldehyde dehydrogenase family.</text>
</comment>
<reference evidence="6 7" key="1">
    <citation type="submission" date="2021-02" db="EMBL/GenBank/DDBJ databases">
        <authorList>
            <person name="Han P."/>
        </authorList>
    </citation>
    <scope>NUCLEOTIDE SEQUENCE [LARGE SCALE GENOMIC DNA]</scope>
    <source>
        <strain evidence="6">Candidatus Nitrospira sp. ZN2</strain>
    </source>
</reference>
<proteinExistence type="inferred from homology"/>
<evidence type="ECO:0000256" key="3">
    <source>
        <dbReference type="PROSITE-ProRule" id="PRU10007"/>
    </source>
</evidence>
<dbReference type="InterPro" id="IPR029510">
    <property type="entry name" value="Ald_DH_CS_GLU"/>
</dbReference>
<name>A0ABM8RNJ9_9BACT</name>
<gene>
    <name evidence="6" type="ORF">NSPZN2_30733</name>
</gene>
<feature type="domain" description="Aldehyde dehydrogenase" evidence="5">
    <location>
        <begin position="2"/>
        <end position="412"/>
    </location>
</feature>
<dbReference type="PANTHER" id="PTHR42991">
    <property type="entry name" value="ALDEHYDE DEHYDROGENASE"/>
    <property type="match status" value="1"/>
</dbReference>
<dbReference type="EC" id="1.2.1.-" evidence="6"/>
<dbReference type="InterPro" id="IPR016161">
    <property type="entry name" value="Ald_DH/histidinol_DH"/>
</dbReference>
<dbReference type="InterPro" id="IPR015590">
    <property type="entry name" value="Aldehyde_DH_dom"/>
</dbReference>
<dbReference type="GO" id="GO:0016491">
    <property type="term" value="F:oxidoreductase activity"/>
    <property type="evidence" value="ECO:0007669"/>
    <property type="project" value="UniProtKB-KW"/>
</dbReference>
<dbReference type="Proteomes" id="UP000675880">
    <property type="component" value="Unassembled WGS sequence"/>
</dbReference>
<dbReference type="Pfam" id="PF00171">
    <property type="entry name" value="Aldedh"/>
    <property type="match status" value="1"/>
</dbReference>
<dbReference type="PANTHER" id="PTHR42991:SF1">
    <property type="entry name" value="ALDEHYDE DEHYDROGENASE"/>
    <property type="match status" value="1"/>
</dbReference>
<dbReference type="InterPro" id="IPR016163">
    <property type="entry name" value="Ald_DH_C"/>
</dbReference>
<dbReference type="EMBL" id="CAJNBJ010000016">
    <property type="protein sequence ID" value="CAE6762932.1"/>
    <property type="molecule type" value="Genomic_DNA"/>
</dbReference>
<dbReference type="InterPro" id="IPR051020">
    <property type="entry name" value="ALDH-related_metabolic_enz"/>
</dbReference>
<dbReference type="InterPro" id="IPR016162">
    <property type="entry name" value="Ald_DH_N"/>
</dbReference>
<evidence type="ECO:0000256" key="2">
    <source>
        <dbReference type="ARBA" id="ARBA00023002"/>
    </source>
</evidence>
<dbReference type="Gene3D" id="3.40.605.10">
    <property type="entry name" value="Aldehyde Dehydrogenase, Chain A, domain 1"/>
    <property type="match status" value="1"/>
</dbReference>
<evidence type="ECO:0000256" key="1">
    <source>
        <dbReference type="ARBA" id="ARBA00009986"/>
    </source>
</evidence>
<dbReference type="Gene3D" id="3.40.309.10">
    <property type="entry name" value="Aldehyde Dehydrogenase, Chain A, domain 2"/>
    <property type="match status" value="1"/>
</dbReference>
<feature type="active site" evidence="3">
    <location>
        <position position="193"/>
    </location>
</feature>
<evidence type="ECO:0000256" key="4">
    <source>
        <dbReference type="RuleBase" id="RU003345"/>
    </source>
</evidence>
<dbReference type="SUPFAM" id="SSF53720">
    <property type="entry name" value="ALDH-like"/>
    <property type="match status" value="1"/>
</dbReference>